<evidence type="ECO:0000313" key="8">
    <source>
        <dbReference type="EMBL" id="TQL63188.1"/>
    </source>
</evidence>
<evidence type="ECO:0000256" key="1">
    <source>
        <dbReference type="ARBA" id="ARBA00004141"/>
    </source>
</evidence>
<keyword evidence="9" id="KW-1185">Reference proteome</keyword>
<dbReference type="AlphaFoldDB" id="A0A542ZS56"/>
<evidence type="ECO:0000256" key="6">
    <source>
        <dbReference type="SAM" id="Phobius"/>
    </source>
</evidence>
<comment type="caution">
    <text evidence="8">The sequence shown here is derived from an EMBL/GenBank/DDBJ whole genome shotgun (WGS) entry which is preliminary data.</text>
</comment>
<gene>
    <name evidence="8" type="ORF">FB460_0989</name>
</gene>
<name>A0A542ZS56_9ACTN</name>
<proteinExistence type="predicted"/>
<dbReference type="GO" id="GO:0020037">
    <property type="term" value="F:heme binding"/>
    <property type="evidence" value="ECO:0007669"/>
    <property type="project" value="InterPro"/>
</dbReference>
<organism evidence="8 9">
    <name type="scientific">Propioniferax innocua</name>
    <dbReference type="NCBI Taxonomy" id="1753"/>
    <lineage>
        <taxon>Bacteria</taxon>
        <taxon>Bacillati</taxon>
        <taxon>Actinomycetota</taxon>
        <taxon>Actinomycetes</taxon>
        <taxon>Propionibacteriales</taxon>
        <taxon>Propionibacteriaceae</taxon>
        <taxon>Propioniferax</taxon>
    </lineage>
</organism>
<dbReference type="InterPro" id="IPR002541">
    <property type="entry name" value="Cyt_c_assembly"/>
</dbReference>
<dbReference type="InterPro" id="IPR017562">
    <property type="entry name" value="Cyt_c_biogenesis_CcsA"/>
</dbReference>
<accession>A0A542ZS56</accession>
<evidence type="ECO:0000259" key="7">
    <source>
        <dbReference type="Pfam" id="PF01578"/>
    </source>
</evidence>
<feature type="transmembrane region" description="Helical" evidence="6">
    <location>
        <begin position="6"/>
        <end position="30"/>
    </location>
</feature>
<evidence type="ECO:0000256" key="4">
    <source>
        <dbReference type="ARBA" id="ARBA00022989"/>
    </source>
</evidence>
<reference evidence="8 9" key="1">
    <citation type="submission" date="2019-06" db="EMBL/GenBank/DDBJ databases">
        <title>Sequencing the genomes of 1000 actinobacteria strains.</title>
        <authorList>
            <person name="Klenk H.-P."/>
        </authorList>
    </citation>
    <scope>NUCLEOTIDE SEQUENCE [LARGE SCALE GENOMIC DNA]</scope>
    <source>
        <strain evidence="8 9">DSM 8251</strain>
    </source>
</reference>
<feature type="transmembrane region" description="Helical" evidence="6">
    <location>
        <begin position="283"/>
        <end position="303"/>
    </location>
</feature>
<dbReference type="PANTHER" id="PTHR30071">
    <property type="entry name" value="HEME EXPORTER PROTEIN C"/>
    <property type="match status" value="1"/>
</dbReference>
<dbReference type="NCBIfam" id="TIGR03144">
    <property type="entry name" value="cytochr_II_ccsB"/>
    <property type="match status" value="1"/>
</dbReference>
<evidence type="ECO:0000256" key="5">
    <source>
        <dbReference type="ARBA" id="ARBA00023136"/>
    </source>
</evidence>
<evidence type="ECO:0000313" key="9">
    <source>
        <dbReference type="Proteomes" id="UP000316196"/>
    </source>
</evidence>
<sequence>MELLDLSQLLLMSATLLVAFATVGYLAVVLSARQMRTRAHAESKELVGAGGPPMDAAVSETHGAAEPGGVRASKPSGVAWYASIAAILSLVLLTASLVTRAMVTGHAPFASHYEFSVAFAWGILVAHVVVERRYQVRVLAMMTLPLALAMLLYASTMSYEPSPLVPALQNSPLLTLHVFTACIGYGAAAVGFGAAVMYLIAPKIRWRGWPKSDLLDEIGYGSVVVTFPMLTFMLILGSIWANVAWGRYWSWDPKETAALVTWLIYGGYLHARVTRDWRGSRSAWLLVLGFAAVIFTYFGNLFFGGLHSY</sequence>
<dbReference type="RefSeq" id="WP_142092933.1">
    <property type="nucleotide sequence ID" value="NZ_BAAAMD010000001.1"/>
</dbReference>
<dbReference type="PANTHER" id="PTHR30071:SF1">
    <property type="entry name" value="CYTOCHROME B_B6 PROTEIN-RELATED"/>
    <property type="match status" value="1"/>
</dbReference>
<dbReference type="InterPro" id="IPR045062">
    <property type="entry name" value="Cyt_c_biogenesis_CcsA/CcmC"/>
</dbReference>
<keyword evidence="4 6" id="KW-1133">Transmembrane helix</keyword>
<feature type="domain" description="Cytochrome c assembly protein" evidence="7">
    <location>
        <begin position="111"/>
        <end position="307"/>
    </location>
</feature>
<feature type="transmembrane region" description="Helical" evidence="6">
    <location>
        <begin position="136"/>
        <end position="154"/>
    </location>
</feature>
<feature type="transmembrane region" description="Helical" evidence="6">
    <location>
        <begin position="174"/>
        <end position="200"/>
    </location>
</feature>
<keyword evidence="3" id="KW-0201">Cytochrome c-type biogenesis</keyword>
<dbReference type="EMBL" id="VFOR01000001">
    <property type="protein sequence ID" value="TQL63188.1"/>
    <property type="molecule type" value="Genomic_DNA"/>
</dbReference>
<protein>
    <submittedName>
        <fullName evidence="8">Cytochrome c-type biogenesis protein CcsB</fullName>
    </submittedName>
</protein>
<feature type="transmembrane region" description="Helical" evidence="6">
    <location>
        <begin position="255"/>
        <end position="271"/>
    </location>
</feature>
<dbReference type="Proteomes" id="UP000316196">
    <property type="component" value="Unassembled WGS sequence"/>
</dbReference>
<feature type="transmembrane region" description="Helical" evidence="6">
    <location>
        <begin position="78"/>
        <end position="98"/>
    </location>
</feature>
<keyword evidence="2 6" id="KW-0812">Transmembrane</keyword>
<feature type="transmembrane region" description="Helical" evidence="6">
    <location>
        <begin position="220"/>
        <end position="243"/>
    </location>
</feature>
<dbReference type="GO" id="GO:0017004">
    <property type="term" value="P:cytochrome complex assembly"/>
    <property type="evidence" value="ECO:0007669"/>
    <property type="project" value="UniProtKB-KW"/>
</dbReference>
<dbReference type="GO" id="GO:0005886">
    <property type="term" value="C:plasma membrane"/>
    <property type="evidence" value="ECO:0007669"/>
    <property type="project" value="TreeGrafter"/>
</dbReference>
<evidence type="ECO:0000256" key="2">
    <source>
        <dbReference type="ARBA" id="ARBA00022692"/>
    </source>
</evidence>
<dbReference type="OrthoDB" id="9814290at2"/>
<keyword evidence="5 6" id="KW-0472">Membrane</keyword>
<comment type="subcellular location">
    <subcellularLocation>
        <location evidence="1">Membrane</location>
        <topology evidence="1">Multi-pass membrane protein</topology>
    </subcellularLocation>
</comment>
<dbReference type="Pfam" id="PF01578">
    <property type="entry name" value="Cytochrom_C_asm"/>
    <property type="match status" value="1"/>
</dbReference>
<feature type="transmembrane region" description="Helical" evidence="6">
    <location>
        <begin position="110"/>
        <end position="129"/>
    </location>
</feature>
<evidence type="ECO:0000256" key="3">
    <source>
        <dbReference type="ARBA" id="ARBA00022748"/>
    </source>
</evidence>